<dbReference type="RefSeq" id="WP_084188313.1">
    <property type="nucleotide sequence ID" value="NZ_FSRE01000003.1"/>
</dbReference>
<comment type="subcellular location">
    <subcellularLocation>
        <location evidence="1 16">Cell inner membrane</location>
        <topology evidence="1 16">Multi-pass membrane protein</topology>
    </subcellularLocation>
</comment>
<evidence type="ECO:0000256" key="13">
    <source>
        <dbReference type="NCBIfam" id="TIGR00437"/>
    </source>
</evidence>
<keyword evidence="12 16" id="KW-0472">Membrane</keyword>
<dbReference type="OrthoDB" id="9809127at2"/>
<keyword evidence="10" id="KW-0406">Ion transport</keyword>
<feature type="domain" description="FeoB-type G" evidence="17">
    <location>
        <begin position="19"/>
        <end position="184"/>
    </location>
</feature>
<dbReference type="InterPro" id="IPR041069">
    <property type="entry name" value="FeoB_Cyto"/>
</dbReference>
<dbReference type="InterPro" id="IPR011640">
    <property type="entry name" value="Fe2_transport_prot_B_C"/>
</dbReference>
<feature type="binding site" evidence="14">
    <location>
        <begin position="26"/>
        <end position="33"/>
    </location>
    <ligand>
        <name>GTP</name>
        <dbReference type="ChEBI" id="CHEBI:37565"/>
        <label>1</label>
    </ligand>
</feature>
<accession>A0A1N6GLP7</accession>
<dbReference type="Gene3D" id="3.40.50.300">
    <property type="entry name" value="P-loop containing nucleotide triphosphate hydrolases"/>
    <property type="match status" value="1"/>
</dbReference>
<keyword evidence="3" id="KW-1003">Cell membrane</keyword>
<keyword evidence="9 16" id="KW-0408">Iron</keyword>
<dbReference type="GO" id="GO:0015093">
    <property type="term" value="F:ferrous iron transmembrane transporter activity"/>
    <property type="evidence" value="ECO:0007669"/>
    <property type="project" value="UniProtKB-UniRule"/>
</dbReference>
<dbReference type="EMBL" id="FSRE01000003">
    <property type="protein sequence ID" value="SIO08444.1"/>
    <property type="molecule type" value="Genomic_DNA"/>
</dbReference>
<dbReference type="PRINTS" id="PR00326">
    <property type="entry name" value="GTP1OBG"/>
</dbReference>
<keyword evidence="11 14" id="KW-0342">GTP-binding</keyword>
<dbReference type="CDD" id="cd01879">
    <property type="entry name" value="FeoB"/>
    <property type="match status" value="1"/>
</dbReference>
<dbReference type="InterPro" id="IPR050860">
    <property type="entry name" value="FeoB_GTPase"/>
</dbReference>
<feature type="transmembrane region" description="Helical" evidence="16">
    <location>
        <begin position="707"/>
        <end position="727"/>
    </location>
</feature>
<dbReference type="Pfam" id="PF02421">
    <property type="entry name" value="FeoB_N"/>
    <property type="match status" value="1"/>
</dbReference>
<proteinExistence type="inferred from homology"/>
<dbReference type="FunFam" id="3.40.50.300:FF:000426">
    <property type="entry name" value="Ferrous iron transport protein B"/>
    <property type="match status" value="1"/>
</dbReference>
<evidence type="ECO:0000313" key="18">
    <source>
        <dbReference type="EMBL" id="SIO08444.1"/>
    </source>
</evidence>
<organism evidence="18 19">
    <name type="scientific">Sulfurivirga caldicuralii</name>
    <dbReference type="NCBI Taxonomy" id="364032"/>
    <lineage>
        <taxon>Bacteria</taxon>
        <taxon>Pseudomonadati</taxon>
        <taxon>Pseudomonadota</taxon>
        <taxon>Gammaproteobacteria</taxon>
        <taxon>Thiotrichales</taxon>
        <taxon>Piscirickettsiaceae</taxon>
        <taxon>Sulfurivirga</taxon>
    </lineage>
</organism>
<keyword evidence="19" id="KW-1185">Reference proteome</keyword>
<evidence type="ECO:0000256" key="16">
    <source>
        <dbReference type="RuleBase" id="RU362098"/>
    </source>
</evidence>
<evidence type="ECO:0000256" key="1">
    <source>
        <dbReference type="ARBA" id="ARBA00004429"/>
    </source>
</evidence>
<dbReference type="GO" id="GO:0005525">
    <property type="term" value="F:GTP binding"/>
    <property type="evidence" value="ECO:0007669"/>
    <property type="project" value="UniProtKB-KW"/>
</dbReference>
<protein>
    <recommendedName>
        <fullName evidence="13 16">Ferrous iron transport protein B</fullName>
    </recommendedName>
</protein>
<gene>
    <name evidence="18" type="ORF">SAMN05443662_1401</name>
</gene>
<dbReference type="InterPro" id="IPR006073">
    <property type="entry name" value="GTP-bd"/>
</dbReference>
<feature type="transmembrane region" description="Helical" evidence="16">
    <location>
        <begin position="288"/>
        <end position="310"/>
    </location>
</feature>
<evidence type="ECO:0000256" key="4">
    <source>
        <dbReference type="ARBA" id="ARBA00022496"/>
    </source>
</evidence>
<keyword evidence="4 16" id="KW-0410">Iron transport</keyword>
<dbReference type="NCBIfam" id="TIGR00231">
    <property type="entry name" value="small_GTP"/>
    <property type="match status" value="1"/>
</dbReference>
<dbReference type="GO" id="GO:0005886">
    <property type="term" value="C:plasma membrane"/>
    <property type="evidence" value="ECO:0007669"/>
    <property type="project" value="UniProtKB-SubCell"/>
</dbReference>
<keyword evidence="15" id="KW-0460">Magnesium</keyword>
<feature type="transmembrane region" description="Helical" evidence="16">
    <location>
        <begin position="344"/>
        <end position="377"/>
    </location>
</feature>
<dbReference type="InterPro" id="IPR005225">
    <property type="entry name" value="Small_GTP-bd"/>
</dbReference>
<evidence type="ECO:0000256" key="2">
    <source>
        <dbReference type="ARBA" id="ARBA00022448"/>
    </source>
</evidence>
<feature type="binding site" evidence="15">
    <location>
        <position position="41"/>
    </location>
    <ligand>
        <name>Mg(2+)</name>
        <dbReference type="ChEBI" id="CHEBI:18420"/>
        <label>2</label>
    </ligand>
</feature>
<dbReference type="Pfam" id="PF07670">
    <property type="entry name" value="Gate"/>
    <property type="match status" value="2"/>
</dbReference>
<feature type="transmembrane region" description="Helical" evidence="16">
    <location>
        <begin position="431"/>
        <end position="457"/>
    </location>
</feature>
<keyword evidence="2 16" id="KW-0813">Transport</keyword>
<evidence type="ECO:0000256" key="5">
    <source>
        <dbReference type="ARBA" id="ARBA00022519"/>
    </source>
</evidence>
<dbReference type="STRING" id="364032.SAMN05443662_1401"/>
<keyword evidence="6 16" id="KW-0812">Transmembrane</keyword>
<dbReference type="AlphaFoldDB" id="A0A1N6GLP7"/>
<comment type="similarity">
    <text evidence="16">Belongs to the TRAFAC class TrmE-Era-EngA-EngB-Septin-like GTPase superfamily. FeoB GTPase (TC 9.A.8) family.</text>
</comment>
<dbReference type="GO" id="GO:0046872">
    <property type="term" value="F:metal ion binding"/>
    <property type="evidence" value="ECO:0007669"/>
    <property type="project" value="UniProtKB-KW"/>
</dbReference>
<evidence type="ECO:0000256" key="3">
    <source>
        <dbReference type="ARBA" id="ARBA00022475"/>
    </source>
</evidence>
<feature type="binding site" evidence="14">
    <location>
        <begin position="51"/>
        <end position="55"/>
    </location>
    <ligand>
        <name>GTP</name>
        <dbReference type="ChEBI" id="CHEBI:37565"/>
        <label>1</label>
    </ligand>
</feature>
<evidence type="ECO:0000256" key="14">
    <source>
        <dbReference type="PIRSR" id="PIRSR603373-1"/>
    </source>
</evidence>
<keyword evidence="15" id="KW-0479">Metal-binding</keyword>
<dbReference type="InterPro" id="IPR030389">
    <property type="entry name" value="G_FEOB_dom"/>
</dbReference>
<dbReference type="PANTHER" id="PTHR43185:SF1">
    <property type="entry name" value="FE(2+) TRANSPORTER FEOB"/>
    <property type="match status" value="1"/>
</dbReference>
<dbReference type="NCBIfam" id="TIGR00437">
    <property type="entry name" value="feoB"/>
    <property type="match status" value="1"/>
</dbReference>
<sequence length="773" mass="84766">MKSCCDAAQKPPAHAVRGQWRIALLGQPNCGKTTLFNRLTGSHQTTGNWPGVTVERKEGTFTLGDRKARLIDLPGVYSLIDDSKSGKDERIARDFLTCQPLDLVVNVVDAAALERQLFLTVQLLHMGLPAVVALNRIDLLKSANLEIDAEKLANLLGCPVVPISAYRNEGIDAFKDAMQTQLDKPTALQLDLPEPLRQVVEELRTAAGDTRPTCWQALRWLLAPEEAPDTLRQMVEHARRQVESALTEDINLIIADLYFSKAHEIAQQVVRRTDRLSRSATETLDHRALHPVLGLPIFLGVMYLVFALSVNLGNAFVDAFDLTAQALFVDGPRHLMESWGAPQWLIALLADGLGGGLQVVVSFIPVIAFLFLFLSLLEESGYMQRAALITDRAFQKLGLSGQAFVPLVVGFGCNVPAVMASRTLPSLRDRIITILMTPFMSCSARLTVYVLFAAVFFREHAALLVFLLYLIGIGAAVLTAWLLKQTVLPGERKPLLLELPRYHWPSPLNLLINVRNKLRGFILDAGKVIVIVVLMLNFFNDLGTDGTFGHANKPDSVLSTVGKTITPLVEPLGVNEENWPATVGLFTGLLAKEVVVGTLDALYTQMDGHAAPDEKGRYDLWQTIKAAWATVPAYFAEFGHALLDPIGLGGVMEASAQEAGASDATAQKIAELFGSTAAAFAYLLLILLYFPCVATFAAIRQELGWRWAIFSGGWSIFLGYSAAVGFYQVATFTEHPAQSALWLLGIAAAWALAWWWLRRAGRDPKHNPFLNTA</sequence>
<evidence type="ECO:0000259" key="17">
    <source>
        <dbReference type="PROSITE" id="PS51711"/>
    </source>
</evidence>
<dbReference type="PANTHER" id="PTHR43185">
    <property type="entry name" value="FERROUS IRON TRANSPORT PROTEIN B"/>
    <property type="match status" value="1"/>
</dbReference>
<name>A0A1N6GLP7_9GAMM</name>
<evidence type="ECO:0000256" key="12">
    <source>
        <dbReference type="ARBA" id="ARBA00023136"/>
    </source>
</evidence>
<dbReference type="Proteomes" id="UP000198461">
    <property type="component" value="Unassembled WGS sequence"/>
</dbReference>
<comment type="caution">
    <text evidence="16">Lacks conserved residue(s) required for the propagation of feature annotation.</text>
</comment>
<dbReference type="InterPro" id="IPR011642">
    <property type="entry name" value="Gate_dom"/>
</dbReference>
<feature type="binding site" evidence="14">
    <location>
        <begin position="72"/>
        <end position="75"/>
    </location>
    <ligand>
        <name>GTP</name>
        <dbReference type="ChEBI" id="CHEBI:37565"/>
        <label>1</label>
    </ligand>
</feature>
<evidence type="ECO:0000313" key="19">
    <source>
        <dbReference type="Proteomes" id="UP000198461"/>
    </source>
</evidence>
<evidence type="ECO:0000256" key="9">
    <source>
        <dbReference type="ARBA" id="ARBA00023004"/>
    </source>
</evidence>
<keyword evidence="5" id="KW-0997">Cell inner membrane</keyword>
<evidence type="ECO:0000256" key="11">
    <source>
        <dbReference type="ARBA" id="ARBA00023134"/>
    </source>
</evidence>
<dbReference type="InterPro" id="IPR003373">
    <property type="entry name" value="Fe2_transport_prot-B"/>
</dbReference>
<keyword evidence="8 16" id="KW-1133">Transmembrane helix</keyword>
<evidence type="ECO:0000256" key="7">
    <source>
        <dbReference type="ARBA" id="ARBA00022741"/>
    </source>
</evidence>
<feature type="binding site" evidence="15">
    <location>
        <position position="40"/>
    </location>
    <ligand>
        <name>Mg(2+)</name>
        <dbReference type="ChEBI" id="CHEBI:18420"/>
        <label>2</label>
    </ligand>
</feature>
<dbReference type="PROSITE" id="PS51711">
    <property type="entry name" value="G_FEOB"/>
    <property type="match status" value="1"/>
</dbReference>
<dbReference type="NCBIfam" id="NF007105">
    <property type="entry name" value="PRK09554.1"/>
    <property type="match status" value="1"/>
</dbReference>
<evidence type="ECO:0000256" key="15">
    <source>
        <dbReference type="PIRSR" id="PIRSR603373-2"/>
    </source>
</evidence>
<evidence type="ECO:0000256" key="8">
    <source>
        <dbReference type="ARBA" id="ARBA00022989"/>
    </source>
</evidence>
<dbReference type="Pfam" id="PF07664">
    <property type="entry name" value="FeoB_C"/>
    <property type="match status" value="1"/>
</dbReference>
<dbReference type="Pfam" id="PF17910">
    <property type="entry name" value="FeoB_Cyto"/>
    <property type="match status" value="1"/>
</dbReference>
<evidence type="ECO:0000256" key="6">
    <source>
        <dbReference type="ARBA" id="ARBA00022692"/>
    </source>
</evidence>
<comment type="function">
    <text evidence="16">Probable transporter of a GTP-driven Fe(2+) uptake system.</text>
</comment>
<feature type="transmembrane region" description="Helical" evidence="16">
    <location>
        <begin position="739"/>
        <end position="757"/>
    </location>
</feature>
<evidence type="ECO:0000256" key="10">
    <source>
        <dbReference type="ARBA" id="ARBA00023065"/>
    </source>
</evidence>
<keyword evidence="7 14" id="KW-0547">Nucleotide-binding</keyword>
<feature type="binding site" evidence="15">
    <location>
        <position position="37"/>
    </location>
    <ligand>
        <name>Mg(2+)</name>
        <dbReference type="ChEBI" id="CHEBI:18420"/>
        <label>2</label>
    </ligand>
</feature>
<dbReference type="InterPro" id="IPR027417">
    <property type="entry name" value="P-loop_NTPase"/>
</dbReference>
<feature type="transmembrane region" description="Helical" evidence="16">
    <location>
        <begin position="463"/>
        <end position="483"/>
    </location>
</feature>
<dbReference type="SUPFAM" id="SSF52540">
    <property type="entry name" value="P-loop containing nucleoside triphosphate hydrolases"/>
    <property type="match status" value="1"/>
</dbReference>
<feature type="transmembrane region" description="Helical" evidence="16">
    <location>
        <begin position="679"/>
        <end position="700"/>
    </location>
</feature>
<reference evidence="18 19" key="1">
    <citation type="submission" date="2016-11" db="EMBL/GenBank/DDBJ databases">
        <authorList>
            <person name="Jaros S."/>
            <person name="Januszkiewicz K."/>
            <person name="Wedrychowicz H."/>
        </authorList>
    </citation>
    <scope>NUCLEOTIDE SEQUENCE [LARGE SCALE GENOMIC DNA]</scope>
    <source>
        <strain evidence="18 19">DSM 17737</strain>
    </source>
</reference>
<feature type="binding site" evidence="14">
    <location>
        <begin position="135"/>
        <end position="138"/>
    </location>
    <ligand>
        <name>GTP</name>
        <dbReference type="ChEBI" id="CHEBI:37565"/>
        <label>1</label>
    </ligand>
</feature>